<keyword evidence="5" id="KW-1185">Reference proteome</keyword>
<proteinExistence type="predicted"/>
<dbReference type="Pfam" id="PF13517">
    <property type="entry name" value="FG-GAP_3"/>
    <property type="match status" value="1"/>
</dbReference>
<dbReference type="Proteomes" id="UP001144205">
    <property type="component" value="Unassembled WGS sequence"/>
</dbReference>
<name>A0ABQ5LN17_9RHOB</name>
<keyword evidence="1 2" id="KW-0732">Signal</keyword>
<dbReference type="PANTHER" id="PTHR16026">
    <property type="entry name" value="CARTILAGE ACIDIC PROTEIN 1"/>
    <property type="match status" value="1"/>
</dbReference>
<dbReference type="Pfam" id="PF07593">
    <property type="entry name" value="UnbV_ASPIC"/>
    <property type="match status" value="1"/>
</dbReference>
<feature type="chain" id="PRO_5047008187" evidence="2">
    <location>
        <begin position="19"/>
        <end position="514"/>
    </location>
</feature>
<dbReference type="InterPro" id="IPR028994">
    <property type="entry name" value="Integrin_alpha_N"/>
</dbReference>
<organism evidence="4 5">
    <name type="scientific">Sinisalibacter aestuarii</name>
    <dbReference type="NCBI Taxonomy" id="2949426"/>
    <lineage>
        <taxon>Bacteria</taxon>
        <taxon>Pseudomonadati</taxon>
        <taxon>Pseudomonadota</taxon>
        <taxon>Alphaproteobacteria</taxon>
        <taxon>Rhodobacterales</taxon>
        <taxon>Roseobacteraceae</taxon>
        <taxon>Sinisalibacter</taxon>
    </lineage>
</organism>
<reference evidence="4" key="1">
    <citation type="journal article" date="2023" name="Int. J. Syst. Evol. Microbiol.">
        <title>Sinisalibacter aestuarii sp. nov., isolated from estuarine sediment of the Arakawa River.</title>
        <authorList>
            <person name="Arafat S.T."/>
            <person name="Hirano S."/>
            <person name="Sato A."/>
            <person name="Takeuchi K."/>
            <person name="Yasuda T."/>
            <person name="Terahara T."/>
            <person name="Hamada M."/>
            <person name="Kobayashi T."/>
        </authorList>
    </citation>
    <scope>NUCLEOTIDE SEQUENCE</scope>
    <source>
        <strain evidence="4">B-399</strain>
    </source>
</reference>
<dbReference type="Gene3D" id="2.130.10.130">
    <property type="entry name" value="Integrin alpha, N-terminal"/>
    <property type="match status" value="1"/>
</dbReference>
<dbReference type="EMBL" id="BROH01000001">
    <property type="protein sequence ID" value="GKY86370.1"/>
    <property type="molecule type" value="Genomic_DNA"/>
</dbReference>
<evidence type="ECO:0000256" key="1">
    <source>
        <dbReference type="ARBA" id="ARBA00022729"/>
    </source>
</evidence>
<evidence type="ECO:0000313" key="4">
    <source>
        <dbReference type="EMBL" id="GKY86370.1"/>
    </source>
</evidence>
<gene>
    <name evidence="4" type="ORF">STA1M1_02390</name>
</gene>
<sequence length="514" mass="55517">MRRGIVAILIALPGMALGNPAFRPVTIPEHVYAGGWEHFVGGGLAVFDCDGDLFPEIVAAGGANPAALLRNDTAEIGADIAFHADTPAELALAGVSGFYPLDIDGDGVLDLAVLRVGENMLLRGEGDCRFAPFPASLGFTSDDRWTTSFSATWEAGAGLPTLAFGNYVDRTDPQGPFEACDINQLYRPENSVYSSPIVLEPGFCALSALFSDWNRNGQADLRLSNDRHYYVRGGQEQLWAMEAAPRLYTEDEGWRPYSLWGMGIASRDLTGDGLPEVYLSSMGDQHLQIRDGTGPSWVNAPFEMGATAQRPHLGDDGRPSTGWQISFGDVNNDTRDDVFIAKGNVEQMPSNAMEDPNSLLMQREDGRFTEMSVEAGVASMARSRGAALVDLNLDGRLDLAVVNRRVPMEIYQNAAATDGHWLAITLAQPGPNSQAVGAWIDLQVGEQVFSREITVGGGHASGSAVPEHFGLGAAEVARARITWPDGEQTEWFEIEADCILRVTRIDNGLAMQRL</sequence>
<dbReference type="RefSeq" id="WP_281840332.1">
    <property type="nucleotide sequence ID" value="NZ_BROH01000001.1"/>
</dbReference>
<evidence type="ECO:0000259" key="3">
    <source>
        <dbReference type="Pfam" id="PF07593"/>
    </source>
</evidence>
<evidence type="ECO:0000313" key="5">
    <source>
        <dbReference type="Proteomes" id="UP001144205"/>
    </source>
</evidence>
<comment type="caution">
    <text evidence="4">The sequence shown here is derived from an EMBL/GenBank/DDBJ whole genome shotgun (WGS) entry which is preliminary data.</text>
</comment>
<dbReference type="InterPro" id="IPR011519">
    <property type="entry name" value="UnbV_ASPIC"/>
</dbReference>
<dbReference type="SUPFAM" id="SSF69318">
    <property type="entry name" value="Integrin alpha N-terminal domain"/>
    <property type="match status" value="1"/>
</dbReference>
<dbReference type="InterPro" id="IPR027039">
    <property type="entry name" value="Crtac1"/>
</dbReference>
<accession>A0ABQ5LN17</accession>
<evidence type="ECO:0000256" key="2">
    <source>
        <dbReference type="SAM" id="SignalP"/>
    </source>
</evidence>
<feature type="signal peptide" evidence="2">
    <location>
        <begin position="1"/>
        <end position="18"/>
    </location>
</feature>
<protein>
    <submittedName>
        <fullName evidence="4">RNA-binding protein</fullName>
    </submittedName>
</protein>
<dbReference type="InterPro" id="IPR013517">
    <property type="entry name" value="FG-GAP"/>
</dbReference>
<dbReference type="PANTHER" id="PTHR16026:SF0">
    <property type="entry name" value="CARTILAGE ACIDIC PROTEIN 1"/>
    <property type="match status" value="1"/>
</dbReference>
<feature type="domain" description="ASPIC/UnbV" evidence="3">
    <location>
        <begin position="435"/>
        <end position="497"/>
    </location>
</feature>